<evidence type="ECO:0000313" key="10">
    <source>
        <dbReference type="EMBL" id="PZQ99249.1"/>
    </source>
</evidence>
<gene>
    <name evidence="10" type="ORF">DI533_00655</name>
</gene>
<keyword evidence="6 8" id="KW-1133">Transmembrane helix</keyword>
<evidence type="ECO:0000256" key="4">
    <source>
        <dbReference type="ARBA" id="ARBA00022448"/>
    </source>
</evidence>
<feature type="domain" description="Major facilitator superfamily (MFS) profile" evidence="9">
    <location>
        <begin position="10"/>
        <end position="405"/>
    </location>
</feature>
<evidence type="ECO:0000259" key="9">
    <source>
        <dbReference type="PROSITE" id="PS50850"/>
    </source>
</evidence>
<dbReference type="PROSITE" id="PS50850">
    <property type="entry name" value="MFS"/>
    <property type="match status" value="1"/>
</dbReference>
<dbReference type="AlphaFoldDB" id="A0A2W5SB66"/>
<organism evidence="10 11">
    <name type="scientific">Cereibacter sphaeroides</name>
    <name type="common">Rhodobacter sphaeroides</name>
    <dbReference type="NCBI Taxonomy" id="1063"/>
    <lineage>
        <taxon>Bacteria</taxon>
        <taxon>Pseudomonadati</taxon>
        <taxon>Pseudomonadota</taxon>
        <taxon>Alphaproteobacteria</taxon>
        <taxon>Rhodobacterales</taxon>
        <taxon>Paracoccaceae</taxon>
        <taxon>Cereibacter</taxon>
    </lineage>
</organism>
<feature type="transmembrane region" description="Helical" evidence="8">
    <location>
        <begin position="81"/>
        <end position="100"/>
    </location>
</feature>
<evidence type="ECO:0000256" key="8">
    <source>
        <dbReference type="SAM" id="Phobius"/>
    </source>
</evidence>
<comment type="similarity">
    <text evidence="3">Belongs to the major facilitator superfamily. TCR/Tet family.</text>
</comment>
<protein>
    <submittedName>
        <fullName evidence="10">ABC transporter permease</fullName>
    </submittedName>
</protein>
<keyword evidence="4" id="KW-0813">Transport</keyword>
<comment type="caution">
    <text evidence="10">The sequence shown here is derived from an EMBL/GenBank/DDBJ whole genome shotgun (WGS) entry which is preliminary data.</text>
</comment>
<dbReference type="PRINTS" id="PR01035">
    <property type="entry name" value="TCRTETA"/>
</dbReference>
<keyword evidence="7 8" id="KW-0472">Membrane</keyword>
<dbReference type="InterPro" id="IPR001958">
    <property type="entry name" value="Tet-R_TetA/multi-R_MdtG-like"/>
</dbReference>
<dbReference type="InterPro" id="IPR005829">
    <property type="entry name" value="Sugar_transporter_CS"/>
</dbReference>
<dbReference type="CDD" id="cd17388">
    <property type="entry name" value="MFS_TetA"/>
    <property type="match status" value="1"/>
</dbReference>
<dbReference type="EMBL" id="QFQS01000001">
    <property type="protein sequence ID" value="PZQ99249.1"/>
    <property type="molecule type" value="Genomic_DNA"/>
</dbReference>
<dbReference type="PROSITE" id="PS00216">
    <property type="entry name" value="SUGAR_TRANSPORT_1"/>
    <property type="match status" value="1"/>
</dbReference>
<evidence type="ECO:0000256" key="1">
    <source>
        <dbReference type="ARBA" id="ARBA00003279"/>
    </source>
</evidence>
<feature type="transmembrane region" description="Helical" evidence="8">
    <location>
        <begin position="44"/>
        <end position="69"/>
    </location>
</feature>
<evidence type="ECO:0000256" key="2">
    <source>
        <dbReference type="ARBA" id="ARBA00004141"/>
    </source>
</evidence>
<dbReference type="PANTHER" id="PTHR23504:SF15">
    <property type="entry name" value="MAJOR FACILITATOR SUPERFAMILY (MFS) PROFILE DOMAIN-CONTAINING PROTEIN"/>
    <property type="match status" value="1"/>
</dbReference>
<dbReference type="Proteomes" id="UP000248975">
    <property type="component" value="Unassembled WGS sequence"/>
</dbReference>
<reference evidence="10 11" key="1">
    <citation type="submission" date="2017-08" db="EMBL/GenBank/DDBJ databases">
        <title>Infants hospitalized years apart are colonized by the same room-sourced microbial strains.</title>
        <authorList>
            <person name="Brooks B."/>
            <person name="Olm M.R."/>
            <person name="Firek B.A."/>
            <person name="Baker R."/>
            <person name="Thomas B.C."/>
            <person name="Morowitz M.J."/>
            <person name="Banfield J.F."/>
        </authorList>
    </citation>
    <scope>NUCLEOTIDE SEQUENCE [LARGE SCALE GENOMIC DNA]</scope>
    <source>
        <strain evidence="10">S2_003_000_R2_11</strain>
    </source>
</reference>
<evidence type="ECO:0000256" key="3">
    <source>
        <dbReference type="ARBA" id="ARBA00007520"/>
    </source>
</evidence>
<keyword evidence="5 8" id="KW-0812">Transmembrane</keyword>
<dbReference type="GO" id="GO:0016020">
    <property type="term" value="C:membrane"/>
    <property type="evidence" value="ECO:0007669"/>
    <property type="project" value="UniProtKB-SubCell"/>
</dbReference>
<proteinExistence type="inferred from homology"/>
<feature type="transmembrane region" description="Helical" evidence="8">
    <location>
        <begin position="286"/>
        <end position="316"/>
    </location>
</feature>
<feature type="transmembrane region" description="Helical" evidence="8">
    <location>
        <begin position="346"/>
        <end position="369"/>
    </location>
</feature>
<feature type="transmembrane region" description="Helical" evidence="8">
    <location>
        <begin position="12"/>
        <end position="32"/>
    </location>
</feature>
<dbReference type="GO" id="GO:0022857">
    <property type="term" value="F:transmembrane transporter activity"/>
    <property type="evidence" value="ECO:0007669"/>
    <property type="project" value="InterPro"/>
</dbReference>
<dbReference type="PANTHER" id="PTHR23504">
    <property type="entry name" value="MAJOR FACILITATOR SUPERFAMILY DOMAIN-CONTAINING PROTEIN 10"/>
    <property type="match status" value="1"/>
</dbReference>
<comment type="function">
    <text evidence="1">Resistance to tetracycline by an active tetracycline efflux. This is an energy-dependent process that decreases the accumulation of the antibiotic in whole cells. This protein functions as a metal-tetracycline/H(+) antiporter.</text>
</comment>
<feature type="transmembrane region" description="Helical" evidence="8">
    <location>
        <begin position="106"/>
        <end position="126"/>
    </location>
</feature>
<sequence length="411" mass="43731">MNYAAPSPHAVLFALITVFLDMVGFGIIMPVLPQLIEDVGHIDLAGASIIGGWMFVAFSLAQFICSPIAGNLSDRYGRRPLLLLAIFGLGLDFLFCALAPTLFWLFVGRILAGICGSSYVIANAYIADVTPPDQRAKAFGMMGAAFGVGFVLGPALGGLLGELGPRVPFFVAAGISALNLIYGFFVLPESLPPEKRRPFEWRRANPFGALKVFRQYSGVLPLLTVLTVFFFATSVYPAIWAFWGIAKFGWSAALVGLTLAAFGIVTALFQGFLTGPAVARFGEWRVALIGLVAAAAVLAGYGMVTSLTGVLILLILHGPEGFVHPMLTAMMSKAVPDDAQGELQGGISAVTNLAMLFGTLIFAQVFGRFMAEDAAFRSPDVAYYLASAILFVTLILFLLLVRRPAAVASQA</sequence>
<feature type="transmembrane region" description="Helical" evidence="8">
    <location>
        <begin position="249"/>
        <end position="274"/>
    </location>
</feature>
<feature type="transmembrane region" description="Helical" evidence="8">
    <location>
        <begin position="219"/>
        <end position="243"/>
    </location>
</feature>
<evidence type="ECO:0000256" key="6">
    <source>
        <dbReference type="ARBA" id="ARBA00022989"/>
    </source>
</evidence>
<evidence type="ECO:0000313" key="11">
    <source>
        <dbReference type="Proteomes" id="UP000248975"/>
    </source>
</evidence>
<dbReference type="Pfam" id="PF07690">
    <property type="entry name" value="MFS_1"/>
    <property type="match status" value="1"/>
</dbReference>
<accession>A0A2W5SB66</accession>
<dbReference type="InterPro" id="IPR020846">
    <property type="entry name" value="MFS_dom"/>
</dbReference>
<dbReference type="InterPro" id="IPR011701">
    <property type="entry name" value="MFS"/>
</dbReference>
<feature type="transmembrane region" description="Helical" evidence="8">
    <location>
        <begin position="381"/>
        <end position="401"/>
    </location>
</feature>
<dbReference type="SUPFAM" id="SSF103473">
    <property type="entry name" value="MFS general substrate transporter"/>
    <property type="match status" value="1"/>
</dbReference>
<comment type="subcellular location">
    <subcellularLocation>
        <location evidence="2">Membrane</location>
        <topology evidence="2">Multi-pass membrane protein</topology>
    </subcellularLocation>
</comment>
<evidence type="ECO:0000256" key="5">
    <source>
        <dbReference type="ARBA" id="ARBA00022692"/>
    </source>
</evidence>
<evidence type="ECO:0000256" key="7">
    <source>
        <dbReference type="ARBA" id="ARBA00023136"/>
    </source>
</evidence>
<feature type="transmembrane region" description="Helical" evidence="8">
    <location>
        <begin position="167"/>
        <end position="187"/>
    </location>
</feature>
<feature type="transmembrane region" description="Helical" evidence="8">
    <location>
        <begin position="138"/>
        <end position="161"/>
    </location>
</feature>
<name>A0A2W5SB66_CERSP</name>
<dbReference type="InterPro" id="IPR036259">
    <property type="entry name" value="MFS_trans_sf"/>
</dbReference>
<dbReference type="Gene3D" id="1.20.1250.20">
    <property type="entry name" value="MFS general substrate transporter like domains"/>
    <property type="match status" value="1"/>
</dbReference>